<dbReference type="PANTHER" id="PTHR15615:SF108">
    <property type="entry name" value="PROTEIN CNPPD1"/>
    <property type="match status" value="1"/>
</dbReference>
<dbReference type="InterPro" id="IPR013922">
    <property type="entry name" value="Cyclin_PHO80-like"/>
</dbReference>
<dbReference type="SUPFAM" id="SSF47954">
    <property type="entry name" value="Cyclin-like"/>
    <property type="match status" value="1"/>
</dbReference>
<dbReference type="GO" id="GO:0000307">
    <property type="term" value="C:cyclin-dependent protein kinase holoenzyme complex"/>
    <property type="evidence" value="ECO:0007669"/>
    <property type="project" value="TreeGrafter"/>
</dbReference>
<dbReference type="EMBL" id="LN483249">
    <property type="protein sequence ID" value="CDZ97829.1"/>
    <property type="molecule type" value="Genomic_DNA"/>
</dbReference>
<dbReference type="PANTHER" id="PTHR15615">
    <property type="match status" value="1"/>
</dbReference>
<feature type="region of interest" description="Disordered" evidence="1">
    <location>
        <begin position="245"/>
        <end position="282"/>
    </location>
</feature>
<feature type="region of interest" description="Disordered" evidence="1">
    <location>
        <begin position="177"/>
        <end position="217"/>
    </location>
</feature>
<dbReference type="CDD" id="cd20557">
    <property type="entry name" value="CYCLIN_ScPCL1-like"/>
    <property type="match status" value="1"/>
</dbReference>
<evidence type="ECO:0000256" key="1">
    <source>
        <dbReference type="SAM" id="MobiDB-lite"/>
    </source>
</evidence>
<dbReference type="Pfam" id="PF00134">
    <property type="entry name" value="Cyclin_N"/>
    <property type="match status" value="1"/>
</dbReference>
<dbReference type="Gene3D" id="1.10.472.10">
    <property type="entry name" value="Cyclin-like"/>
    <property type="match status" value="1"/>
</dbReference>
<dbReference type="InterPro" id="IPR036915">
    <property type="entry name" value="Cyclin-like_sf"/>
</dbReference>
<feature type="domain" description="Cyclin N-terminal" evidence="2">
    <location>
        <begin position="58"/>
        <end position="155"/>
    </location>
</feature>
<accession>A0A0F7SK98</accession>
<dbReference type="GO" id="GO:0019901">
    <property type="term" value="F:protein kinase binding"/>
    <property type="evidence" value="ECO:0007669"/>
    <property type="project" value="InterPro"/>
</dbReference>
<evidence type="ECO:0000313" key="3">
    <source>
        <dbReference type="EMBL" id="CDZ97829.1"/>
    </source>
</evidence>
<organism evidence="3">
    <name type="scientific">Phaffia rhodozyma</name>
    <name type="common">Yeast</name>
    <name type="synonym">Xanthophyllomyces dendrorhous</name>
    <dbReference type="NCBI Taxonomy" id="264483"/>
    <lineage>
        <taxon>Eukaryota</taxon>
        <taxon>Fungi</taxon>
        <taxon>Dikarya</taxon>
        <taxon>Basidiomycota</taxon>
        <taxon>Agaricomycotina</taxon>
        <taxon>Tremellomycetes</taxon>
        <taxon>Cystofilobasidiales</taxon>
        <taxon>Mrakiaceae</taxon>
        <taxon>Phaffia</taxon>
    </lineage>
</organism>
<sequence length="313" mass="34170">MPSNTASSSTCSSSKQSAQVDPATKWYGHQAIATTTARYISHLFSCPDLPPYPSASGARSPLANFVAYSLYRTQLPPSVATIALLFLYRLKKRYPSARGSSGQRLWLSSYMLAAKMVCDDTYSNQSWCIVGQEMFPLKEVNQMEREMLGYLEWDIGCTPQQVIDLDHLLNAKFSSHEVKQSESSTSSPSTDFRGQTSASSAYNHHHHAIPSSSSSSQYSQYTPASVPMVHSSMYAQSYPSTAVTMYPSPPSSPDQEYSRSASSTPSSATSSHYGSCRTPPLRNNAYESVPITVAADSKTMYSLTAPSDGVYVV</sequence>
<feature type="compositionally biased region" description="Low complexity" evidence="1">
    <location>
        <begin position="258"/>
        <end position="271"/>
    </location>
</feature>
<proteinExistence type="predicted"/>
<name>A0A0F7SK98_PHARH</name>
<dbReference type="GO" id="GO:0005634">
    <property type="term" value="C:nucleus"/>
    <property type="evidence" value="ECO:0007669"/>
    <property type="project" value="TreeGrafter"/>
</dbReference>
<dbReference type="InterPro" id="IPR006671">
    <property type="entry name" value="Cyclin_N"/>
</dbReference>
<evidence type="ECO:0000259" key="2">
    <source>
        <dbReference type="Pfam" id="PF00134"/>
    </source>
</evidence>
<protein>
    <submittedName>
        <fullName evidence="3">Cyclin</fullName>
    </submittedName>
</protein>
<dbReference type="AlphaFoldDB" id="A0A0F7SK98"/>
<reference evidence="3" key="1">
    <citation type="submission" date="2014-08" db="EMBL/GenBank/DDBJ databases">
        <authorList>
            <person name="Sharma Rahul"/>
            <person name="Thines Marco"/>
        </authorList>
    </citation>
    <scope>NUCLEOTIDE SEQUENCE</scope>
</reference>
<dbReference type="GO" id="GO:0016538">
    <property type="term" value="F:cyclin-dependent protein serine/threonine kinase regulator activity"/>
    <property type="evidence" value="ECO:0007669"/>
    <property type="project" value="TreeGrafter"/>
</dbReference>